<feature type="transmembrane region" description="Helical" evidence="1">
    <location>
        <begin position="23"/>
        <end position="45"/>
    </location>
</feature>
<sequence length="394" mass="43743">MNSTPVDAGARHNRYIRLPRAPLIWWSVLAVVLIIGLIVVGWLLVNWQVNAIIMAVPALIPLAISLAVVRWLDRWEPEPPILLTLCFIYGAGASILGTLITGNFLLDVAREYMVDDGAVDAFSVLVQGPITEEVIKGAGLIVLLLIARREFNGPLDGFIYGAVIGAGFAFTENIVYFASSGSTGIDFVWLLVVRCILSPFAHVLFTGMIGMPIGWAARRSEPWRYVVAIIGGLAFAIALHALWNGGSVLVLPLLGLEPTDPIGWIVYYAVVQVPLFLLAGWFLIKLQEHDQQVIQMRLGEYRKAGWFTAGEIRMITDWPVRRSTLRWARHQPEDVGDAMRGFIADATALAFAREHAAVDKKDPNRRSAEKRLLESTRTHREVLAEARKKRHADK</sequence>
<feature type="transmembrane region" description="Helical" evidence="1">
    <location>
        <begin position="223"/>
        <end position="242"/>
    </location>
</feature>
<organism evidence="2 3">
    <name type="scientific">Gulosibacter chungangensis</name>
    <dbReference type="NCBI Taxonomy" id="979746"/>
    <lineage>
        <taxon>Bacteria</taxon>
        <taxon>Bacillati</taxon>
        <taxon>Actinomycetota</taxon>
        <taxon>Actinomycetes</taxon>
        <taxon>Micrococcales</taxon>
        <taxon>Microbacteriaceae</taxon>
        <taxon>Gulosibacter</taxon>
    </lineage>
</organism>
<dbReference type="OrthoDB" id="9785431at2"/>
<protein>
    <submittedName>
        <fullName evidence="2">PrsW family intramembrane metalloprotease</fullName>
    </submittedName>
</protein>
<keyword evidence="1" id="KW-1133">Transmembrane helix</keyword>
<dbReference type="Pfam" id="PF13367">
    <property type="entry name" value="PrsW-protease"/>
    <property type="match status" value="1"/>
</dbReference>
<keyword evidence="1" id="KW-0812">Transmembrane</keyword>
<gene>
    <name evidence="2" type="ORF">F8O05_06985</name>
</gene>
<feature type="transmembrane region" description="Helical" evidence="1">
    <location>
        <begin position="126"/>
        <end position="146"/>
    </location>
</feature>
<accession>A0A7J5BBT9</accession>
<name>A0A7J5BBT9_9MICO</name>
<keyword evidence="2" id="KW-0482">Metalloprotease</keyword>
<dbReference type="GO" id="GO:0008237">
    <property type="term" value="F:metallopeptidase activity"/>
    <property type="evidence" value="ECO:0007669"/>
    <property type="project" value="UniProtKB-KW"/>
</dbReference>
<dbReference type="Proteomes" id="UP000433493">
    <property type="component" value="Unassembled WGS sequence"/>
</dbReference>
<keyword evidence="2" id="KW-0378">Hydrolase</keyword>
<dbReference type="AlphaFoldDB" id="A0A7J5BBT9"/>
<evidence type="ECO:0000313" key="2">
    <source>
        <dbReference type="EMBL" id="KAB1643613.1"/>
    </source>
</evidence>
<feature type="transmembrane region" description="Helical" evidence="1">
    <location>
        <begin position="262"/>
        <end position="284"/>
    </location>
</feature>
<dbReference type="GO" id="GO:0006508">
    <property type="term" value="P:proteolysis"/>
    <property type="evidence" value="ECO:0007669"/>
    <property type="project" value="UniProtKB-KW"/>
</dbReference>
<feature type="transmembrane region" description="Helical" evidence="1">
    <location>
        <begin position="81"/>
        <end position="106"/>
    </location>
</feature>
<reference evidence="2 3" key="1">
    <citation type="submission" date="2019-09" db="EMBL/GenBank/DDBJ databases">
        <title>Phylogeny of genus Pseudoclavibacter and closely related genus.</title>
        <authorList>
            <person name="Li Y."/>
        </authorList>
    </citation>
    <scope>NUCLEOTIDE SEQUENCE [LARGE SCALE GENOMIC DNA]</scope>
    <source>
        <strain evidence="2 3">KCTC 13959</strain>
    </source>
</reference>
<keyword evidence="1" id="KW-0472">Membrane</keyword>
<evidence type="ECO:0000313" key="3">
    <source>
        <dbReference type="Proteomes" id="UP000433493"/>
    </source>
</evidence>
<proteinExistence type="predicted"/>
<dbReference type="RefSeq" id="WP_158052028.1">
    <property type="nucleotide sequence ID" value="NZ_WBKB01000003.1"/>
</dbReference>
<dbReference type="InterPro" id="IPR026898">
    <property type="entry name" value="PrsW"/>
</dbReference>
<feature type="transmembrane region" description="Helical" evidence="1">
    <location>
        <begin position="158"/>
        <end position="176"/>
    </location>
</feature>
<dbReference type="PANTHER" id="PTHR36844:SF1">
    <property type="entry name" value="PROTEASE PRSW"/>
    <property type="match status" value="1"/>
</dbReference>
<keyword evidence="3" id="KW-1185">Reference proteome</keyword>
<dbReference type="PANTHER" id="PTHR36844">
    <property type="entry name" value="PROTEASE PRSW"/>
    <property type="match status" value="1"/>
</dbReference>
<feature type="transmembrane region" description="Helical" evidence="1">
    <location>
        <begin position="51"/>
        <end position="69"/>
    </location>
</feature>
<dbReference type="EMBL" id="WBKB01000003">
    <property type="protein sequence ID" value="KAB1643613.1"/>
    <property type="molecule type" value="Genomic_DNA"/>
</dbReference>
<comment type="caution">
    <text evidence="2">The sequence shown here is derived from an EMBL/GenBank/DDBJ whole genome shotgun (WGS) entry which is preliminary data.</text>
</comment>
<feature type="transmembrane region" description="Helical" evidence="1">
    <location>
        <begin position="188"/>
        <end position="211"/>
    </location>
</feature>
<evidence type="ECO:0000256" key="1">
    <source>
        <dbReference type="SAM" id="Phobius"/>
    </source>
</evidence>
<keyword evidence="2" id="KW-0645">Protease</keyword>